<dbReference type="Proteomes" id="UP000031549">
    <property type="component" value="Unassembled WGS sequence"/>
</dbReference>
<reference evidence="2 3" key="1">
    <citation type="journal article" date="2015" name="Genome Announc.">
        <title>Draft Genome Sequence of Cyanobacterium Hassallia byssoidea Strain VB512170, Isolated from Monuments in India.</title>
        <authorList>
            <person name="Singh D."/>
            <person name="Chandrababunaidu M.M."/>
            <person name="Panda A."/>
            <person name="Sen D."/>
            <person name="Bhattacharyya S."/>
            <person name="Adhikary S.P."/>
            <person name="Tripathy S."/>
        </authorList>
    </citation>
    <scope>NUCLEOTIDE SEQUENCE [LARGE SCALE GENOMIC DNA]</scope>
    <source>
        <strain evidence="2 3">VB512170</strain>
    </source>
</reference>
<keyword evidence="3" id="KW-1185">Reference proteome</keyword>
<sequence>MKVFFKTLIFALVLTVAGTGENVQAVIGTIQIAQTQKAAVNAPIPLALPSTADVVLKNGSSMTGQVTAFDPNKQIIQISLSRVSRSLKIAQIKQVTFKRDGLVYTSDGRRVIRGDDNSQAQQSTWKNIPLNAFRFLNPRQASVDLATLMNPRDLRGIRGVAVKSLYVADEIQFQTAGKMTIKVTPTDP</sequence>
<evidence type="ECO:0008006" key="4">
    <source>
        <dbReference type="Google" id="ProtNLM"/>
    </source>
</evidence>
<name>A0A846H098_9CYAN</name>
<evidence type="ECO:0000256" key="1">
    <source>
        <dbReference type="SAM" id="SignalP"/>
    </source>
</evidence>
<evidence type="ECO:0000313" key="3">
    <source>
        <dbReference type="Proteomes" id="UP000031549"/>
    </source>
</evidence>
<dbReference type="RefSeq" id="WP_039753094.1">
    <property type="nucleotide sequence ID" value="NZ_JTCM02000001.1"/>
</dbReference>
<feature type="signal peptide" evidence="1">
    <location>
        <begin position="1"/>
        <end position="25"/>
    </location>
</feature>
<protein>
    <recommendedName>
        <fullName evidence="4">DUF5666 domain-containing protein</fullName>
    </recommendedName>
</protein>
<feature type="chain" id="PRO_5032397755" description="DUF5666 domain-containing protein" evidence="1">
    <location>
        <begin position="26"/>
        <end position="188"/>
    </location>
</feature>
<dbReference type="AlphaFoldDB" id="A0A846H098"/>
<organism evidence="2 3">
    <name type="scientific">Hassallia byssoidea VB512170</name>
    <dbReference type="NCBI Taxonomy" id="1304833"/>
    <lineage>
        <taxon>Bacteria</taxon>
        <taxon>Bacillati</taxon>
        <taxon>Cyanobacteriota</taxon>
        <taxon>Cyanophyceae</taxon>
        <taxon>Nostocales</taxon>
        <taxon>Tolypothrichaceae</taxon>
        <taxon>Hassallia</taxon>
    </lineage>
</organism>
<keyword evidence="1" id="KW-0732">Signal</keyword>
<evidence type="ECO:0000313" key="2">
    <source>
        <dbReference type="EMBL" id="NEU71015.1"/>
    </source>
</evidence>
<accession>A0A846H098</accession>
<gene>
    <name evidence="2" type="ORF">PI95_000090</name>
</gene>
<dbReference type="EMBL" id="JTCM02000001">
    <property type="protein sequence ID" value="NEU71015.1"/>
    <property type="molecule type" value="Genomic_DNA"/>
</dbReference>
<comment type="caution">
    <text evidence="2">The sequence shown here is derived from an EMBL/GenBank/DDBJ whole genome shotgun (WGS) entry which is preliminary data.</text>
</comment>
<proteinExistence type="predicted"/>